<feature type="compositionally biased region" description="Basic residues" evidence="2">
    <location>
        <begin position="478"/>
        <end position="494"/>
    </location>
</feature>
<dbReference type="Gene3D" id="1.10.10.10">
    <property type="entry name" value="Winged helix-like DNA-binding domain superfamily/Winged helix DNA-binding domain"/>
    <property type="match status" value="2"/>
</dbReference>
<evidence type="ECO:0000259" key="3">
    <source>
        <dbReference type="Pfam" id="PF01051"/>
    </source>
</evidence>
<dbReference type="Proteomes" id="UP000266091">
    <property type="component" value="Unassembled WGS sequence"/>
</dbReference>
<proteinExistence type="inferred from homology"/>
<feature type="region of interest" description="Disordered" evidence="2">
    <location>
        <begin position="460"/>
        <end position="494"/>
    </location>
</feature>
<dbReference type="SUPFAM" id="SSF46785">
    <property type="entry name" value="Winged helix' DNA-binding domain"/>
    <property type="match status" value="2"/>
</dbReference>
<gene>
    <name evidence="4" type="ORF">MESMUL_18000</name>
</gene>
<evidence type="ECO:0000313" key="5">
    <source>
        <dbReference type="Proteomes" id="UP000266091"/>
    </source>
</evidence>
<reference evidence="4 5" key="1">
    <citation type="journal article" date="2018" name="Int. J. Syst. Evol. Microbiol.">
        <title>Mesosutterella multiformis gen. nov., sp. nov., a member of the family Sutterellaceae and Sutterella megalosphaeroides sp. nov., isolated from human faeces.</title>
        <authorList>
            <person name="Sakamoto M."/>
            <person name="Ikeyama N."/>
            <person name="Kunihiro T."/>
            <person name="Iino T."/>
            <person name="Yuki M."/>
            <person name="Ohkuma M."/>
        </authorList>
    </citation>
    <scope>NUCLEOTIDE SEQUENCE [LARGE SCALE GENOMIC DNA]</scope>
    <source>
        <strain evidence="4 5">4NBBH2</strain>
    </source>
</reference>
<dbReference type="AlphaFoldDB" id="A0A388SDW7"/>
<sequence>MAEKPKTKYVESKVVRYSNPLNLTSYHLDLFQLRVVMSAIANVSNVDAIDPNKTYFVNATDIMALGTRKQEVYAALRKVSDSLFNGFATIQMRSIQNFPELQAAFKSSYDLFRKDPTKPVFERFHFLTSVTYAEGHGQIGFRFTPAFIPFVQRLKEQFTEFNLMELTGLRSVFAIRIYTMCLQYQNHPDRTFFTTFEELRNLLDLKDAYTRFGNFKQRVLDVAIRQINSSEFTRFSVELELIRGAHNKVTQLKFHLSPKNHVQLARDDDDSKKSRRRKTSVMDSLELDDHQAVLTARQVSYYADLLGGANEAYAEKKGYKSHEFFNWLRANKFAPKGHSIEEFVEWLKLHLAEPAFVQKVYVPWLKQLGFKPRKPKVDAAAKRAAQKAAAELAEQMAAEAAAMEPILEPEIVEETPKVKKTAVKKTRTTKAKTTAAAKTSKTAKPVKTTVAKTAKKAAASKTAVKAETKNTKTAKTVKTVKAKTTRTAKKKTEE</sequence>
<dbReference type="Pfam" id="PF01051">
    <property type="entry name" value="Rep3_N"/>
    <property type="match status" value="1"/>
</dbReference>
<dbReference type="OrthoDB" id="581589at2"/>
<protein>
    <recommendedName>
        <fullName evidence="3">Initiator Rep protein WH1 domain-containing protein</fullName>
    </recommendedName>
</protein>
<accession>A0A388SDW7</accession>
<dbReference type="EMBL" id="BGZJ01000002">
    <property type="protein sequence ID" value="GBO94446.1"/>
    <property type="molecule type" value="Genomic_DNA"/>
</dbReference>
<evidence type="ECO:0000256" key="1">
    <source>
        <dbReference type="ARBA" id="ARBA00038283"/>
    </source>
</evidence>
<name>A0A388SDW7_9BURK</name>
<dbReference type="InterPro" id="IPR000525">
    <property type="entry name" value="Initiator_Rep_WH1"/>
</dbReference>
<evidence type="ECO:0000313" key="4">
    <source>
        <dbReference type="EMBL" id="GBO94446.1"/>
    </source>
</evidence>
<dbReference type="InterPro" id="IPR036388">
    <property type="entry name" value="WH-like_DNA-bd_sf"/>
</dbReference>
<evidence type="ECO:0000256" key="2">
    <source>
        <dbReference type="SAM" id="MobiDB-lite"/>
    </source>
</evidence>
<organism evidence="4 5">
    <name type="scientific">Mesosutterella multiformis</name>
    <dbReference type="NCBI Taxonomy" id="2259133"/>
    <lineage>
        <taxon>Bacteria</taxon>
        <taxon>Pseudomonadati</taxon>
        <taxon>Pseudomonadota</taxon>
        <taxon>Betaproteobacteria</taxon>
        <taxon>Burkholderiales</taxon>
        <taxon>Sutterellaceae</taxon>
        <taxon>Mesosutterella</taxon>
    </lineage>
</organism>
<accession>A0A401LIS0</accession>
<dbReference type="InterPro" id="IPR036390">
    <property type="entry name" value="WH_DNA-bd_sf"/>
</dbReference>
<dbReference type="GO" id="GO:0003887">
    <property type="term" value="F:DNA-directed DNA polymerase activity"/>
    <property type="evidence" value="ECO:0007669"/>
    <property type="project" value="InterPro"/>
</dbReference>
<comment type="caution">
    <text evidence="4">The sequence shown here is derived from an EMBL/GenBank/DDBJ whole genome shotgun (WGS) entry which is preliminary data.</text>
</comment>
<dbReference type="Pfam" id="PF21205">
    <property type="entry name" value="Rep3_C"/>
    <property type="match status" value="1"/>
</dbReference>
<dbReference type="GO" id="GO:0006270">
    <property type="term" value="P:DNA replication initiation"/>
    <property type="evidence" value="ECO:0007669"/>
    <property type="project" value="InterPro"/>
</dbReference>
<comment type="similarity">
    <text evidence="1">Belongs to the initiator RepB protein family.</text>
</comment>
<feature type="domain" description="Initiator Rep protein WH1" evidence="3">
    <location>
        <begin position="15"/>
        <end position="181"/>
    </location>
</feature>
<keyword evidence="5" id="KW-1185">Reference proteome</keyword>
<dbReference type="RefSeq" id="WP_116270707.1">
    <property type="nucleotide sequence ID" value="NZ_BGZJ01000002.1"/>
</dbReference>